<feature type="compositionally biased region" description="Low complexity" evidence="1">
    <location>
        <begin position="376"/>
        <end position="385"/>
    </location>
</feature>
<feature type="compositionally biased region" description="Low complexity" evidence="1">
    <location>
        <begin position="343"/>
        <end position="369"/>
    </location>
</feature>
<feature type="chain" id="PRO_5005190110" evidence="2">
    <location>
        <begin position="25"/>
        <end position="462"/>
    </location>
</feature>
<protein>
    <submittedName>
        <fullName evidence="3">Uncharacterized protein</fullName>
    </submittedName>
</protein>
<proteinExistence type="predicted"/>
<feature type="compositionally biased region" description="Low complexity" evidence="1">
    <location>
        <begin position="392"/>
        <end position="411"/>
    </location>
</feature>
<keyword evidence="2" id="KW-0732">Signal</keyword>
<sequence>MTGAHRRAPLSLLLALAFVSHALGSNHHGNNFLGPEADLLYQEEKNRQNVLPLSVPTAPNEGSKALMNSELDTLRDSYGTSGPMQVSVGPHGSVDTEDLSLVQMETEDREREAAGWNPFSKDKVEGKYKLRFQVVSADMGEKGDYYYKFHTTTDSAKENKNEREGEEACNDCRQPEWKKIELVEFDEKPEDTWFFFEIWENDIVGDDFSGRTLGPSGQKKGGGCAGWHAGEIGKTSLWSRGPSRNPDDGNSKGWYTARLVLYDSECDDDDEKKNPQYGKRLGNMIVRIKLDPSNVERKDNKKEEYGGTERKQTEFSDGSGGGNGAAVATGAGAAAAAGGGGYTAASSSSSDSDSDGGSSSSSEDSSGSSTDDESGESSSGAEAAAAGGGAAAAGAGAAAGAEPAPAAAGASAGAGAGQQAGAQSAQGQAALGGSPSVHSLSSVLFLWVPLASFLFSHTRNGQ</sequence>
<name>A0A0G4GK39_9ALVE</name>
<feature type="signal peptide" evidence="2">
    <location>
        <begin position="1"/>
        <end position="24"/>
    </location>
</feature>
<dbReference type="VEuPathDB" id="CryptoDB:Cvel_4815"/>
<feature type="region of interest" description="Disordered" evidence="1">
    <location>
        <begin position="335"/>
        <end position="436"/>
    </location>
</feature>
<evidence type="ECO:0000256" key="2">
    <source>
        <dbReference type="SAM" id="SignalP"/>
    </source>
</evidence>
<dbReference type="AlphaFoldDB" id="A0A0G4GK39"/>
<organism evidence="3">
    <name type="scientific">Chromera velia CCMP2878</name>
    <dbReference type="NCBI Taxonomy" id="1169474"/>
    <lineage>
        <taxon>Eukaryota</taxon>
        <taxon>Sar</taxon>
        <taxon>Alveolata</taxon>
        <taxon>Colpodellida</taxon>
        <taxon>Chromeraceae</taxon>
        <taxon>Chromera</taxon>
    </lineage>
</organism>
<dbReference type="EMBL" id="CDMZ01001292">
    <property type="protein sequence ID" value="CEM30299.1"/>
    <property type="molecule type" value="Genomic_DNA"/>
</dbReference>
<accession>A0A0G4GK39</accession>
<evidence type="ECO:0000256" key="1">
    <source>
        <dbReference type="SAM" id="MobiDB-lite"/>
    </source>
</evidence>
<feature type="compositionally biased region" description="Basic and acidic residues" evidence="1">
    <location>
        <begin position="292"/>
        <end position="314"/>
    </location>
</feature>
<evidence type="ECO:0000313" key="3">
    <source>
        <dbReference type="EMBL" id="CEM30299.1"/>
    </source>
</evidence>
<gene>
    <name evidence="3" type="ORF">Cvel_4815</name>
</gene>
<feature type="region of interest" description="Disordered" evidence="1">
    <location>
        <begin position="292"/>
        <end position="323"/>
    </location>
</feature>
<reference evidence="3" key="1">
    <citation type="submission" date="2014-11" db="EMBL/GenBank/DDBJ databases">
        <authorList>
            <person name="Otto D Thomas"/>
            <person name="Naeem Raeece"/>
        </authorList>
    </citation>
    <scope>NUCLEOTIDE SEQUENCE</scope>
</reference>
<feature type="compositionally biased region" description="Low complexity" evidence="1">
    <location>
        <begin position="419"/>
        <end position="436"/>
    </location>
</feature>